<dbReference type="Gene3D" id="3.40.50.300">
    <property type="entry name" value="P-loop containing nucleotide triphosphate hydrolases"/>
    <property type="match status" value="2"/>
</dbReference>
<evidence type="ECO:0000313" key="6">
    <source>
        <dbReference type="EMBL" id="AWB93719.1"/>
    </source>
</evidence>
<evidence type="ECO:0000259" key="5">
    <source>
        <dbReference type="PROSITE" id="PS50893"/>
    </source>
</evidence>
<dbReference type="EMBL" id="CP026952">
    <property type="protein sequence ID" value="AWB93719.1"/>
    <property type="molecule type" value="Genomic_DNA"/>
</dbReference>
<evidence type="ECO:0000256" key="1">
    <source>
        <dbReference type="ARBA" id="ARBA00022448"/>
    </source>
</evidence>
<keyword evidence="7" id="KW-1185">Reference proteome</keyword>
<dbReference type="InterPro" id="IPR050107">
    <property type="entry name" value="ABC_carbohydrate_import_ATPase"/>
</dbReference>
<keyword evidence="4 6" id="KW-0067">ATP-binding</keyword>
<sequence>MTVPDPFYRSHPSEEISMEPSVLQMLDVHKHFGRTHALKGVDFELRAGEAHALLGENGSGKSTLMKVAYGEVTPSSGQVMLRGETVSFANPLQASRAGITMVAQEVPVVESLTVAENIALGRLPGRAVRVDWRDARRAASEALDELGSGIRADQLVGSLGPGDRQVVAIARAVAAKSSVVIFDEPTSSLTAELTESLFEIIRRMKQRGLAIAFISQRLQDIEPVADRVTVLRDGALVDTLDIADADESTITRLMVGRSLTDYFHREISTGDSSAAEPVLSVRDLRVPDRVDGVSLDVRPGEVVGLAGLVGCGRVEVVRSIFGADAATGDVTVAGRPYQRRTPRGSIKRRLALVTGDRKGEGLLPAASVMHNLTMIPNSRLSLMPIRAGGQRRDAVAAMRELHVRPDDPSLPAGSLSGGNQQKVVIGRWLAGSPQVLLMDEPTRGVDVGAKSEIYRLIRELASQGVAVVISSSENVELLGVCDRVLMMLRGRVVADQPAHQLDELTIAEHVAGVHHV</sequence>
<protein>
    <submittedName>
        <fullName evidence="6">D-xylose ABC transporter ATP-binding protein</fullName>
    </submittedName>
</protein>
<dbReference type="GO" id="GO:0005524">
    <property type="term" value="F:ATP binding"/>
    <property type="evidence" value="ECO:0007669"/>
    <property type="project" value="UniProtKB-KW"/>
</dbReference>
<dbReference type="CDD" id="cd03215">
    <property type="entry name" value="ABC_Carb_Monos_II"/>
    <property type="match status" value="1"/>
</dbReference>
<dbReference type="InterPro" id="IPR003439">
    <property type="entry name" value="ABC_transporter-like_ATP-bd"/>
</dbReference>
<dbReference type="PROSITE" id="PS50893">
    <property type="entry name" value="ABC_TRANSPORTER_2"/>
    <property type="match status" value="2"/>
</dbReference>
<keyword evidence="1" id="KW-0813">Transport</keyword>
<dbReference type="Proteomes" id="UP000244384">
    <property type="component" value="Chromosome"/>
</dbReference>
<name>A0A2S0WQU7_9ACTN</name>
<evidence type="ECO:0000256" key="3">
    <source>
        <dbReference type="ARBA" id="ARBA00022741"/>
    </source>
</evidence>
<keyword evidence="2" id="KW-0677">Repeat</keyword>
<dbReference type="InterPro" id="IPR003593">
    <property type="entry name" value="AAA+_ATPase"/>
</dbReference>
<dbReference type="SMART" id="SM00382">
    <property type="entry name" value="AAA"/>
    <property type="match status" value="2"/>
</dbReference>
<dbReference type="CDD" id="cd03216">
    <property type="entry name" value="ABC_Carb_Monos_I"/>
    <property type="match status" value="1"/>
</dbReference>
<feature type="domain" description="ABC transporter" evidence="5">
    <location>
        <begin position="23"/>
        <end position="258"/>
    </location>
</feature>
<reference evidence="7" key="1">
    <citation type="submission" date="2018-01" db="EMBL/GenBank/DDBJ databases">
        <authorList>
            <person name="Li J."/>
        </authorList>
    </citation>
    <scope>NUCLEOTIDE SEQUENCE [LARGE SCALE GENOMIC DNA]</scope>
    <source>
        <strain evidence="7">592</strain>
    </source>
</reference>
<dbReference type="KEGG" id="aez:C3E78_16700"/>
<keyword evidence="3" id="KW-0547">Nucleotide-binding</keyword>
<dbReference type="GO" id="GO:0016887">
    <property type="term" value="F:ATP hydrolysis activity"/>
    <property type="evidence" value="ECO:0007669"/>
    <property type="project" value="InterPro"/>
</dbReference>
<dbReference type="AlphaFoldDB" id="A0A2S0WQU7"/>
<dbReference type="InterPro" id="IPR017871">
    <property type="entry name" value="ABC_transporter-like_CS"/>
</dbReference>
<dbReference type="SUPFAM" id="SSF52540">
    <property type="entry name" value="P-loop containing nucleoside triphosphate hydrolases"/>
    <property type="match status" value="2"/>
</dbReference>
<dbReference type="PANTHER" id="PTHR43790">
    <property type="entry name" value="CARBOHYDRATE TRANSPORT ATP-BINDING PROTEIN MG119-RELATED"/>
    <property type="match status" value="1"/>
</dbReference>
<proteinExistence type="predicted"/>
<accession>A0A2S0WQU7</accession>
<dbReference type="PROSITE" id="PS00211">
    <property type="entry name" value="ABC_TRANSPORTER_1"/>
    <property type="match status" value="1"/>
</dbReference>
<organism evidence="6 7">
    <name type="scientific">Aeromicrobium chenweiae</name>
    <dbReference type="NCBI Taxonomy" id="2079793"/>
    <lineage>
        <taxon>Bacteria</taxon>
        <taxon>Bacillati</taxon>
        <taxon>Actinomycetota</taxon>
        <taxon>Actinomycetes</taxon>
        <taxon>Propionibacteriales</taxon>
        <taxon>Nocardioidaceae</taxon>
        <taxon>Aeromicrobium</taxon>
    </lineage>
</organism>
<evidence type="ECO:0000313" key="7">
    <source>
        <dbReference type="Proteomes" id="UP000244384"/>
    </source>
</evidence>
<gene>
    <name evidence="6" type="ORF">C3E78_16700</name>
</gene>
<feature type="domain" description="ABC transporter" evidence="5">
    <location>
        <begin position="267"/>
        <end position="514"/>
    </location>
</feature>
<dbReference type="Pfam" id="PF00005">
    <property type="entry name" value="ABC_tran"/>
    <property type="match status" value="2"/>
</dbReference>
<dbReference type="PANTHER" id="PTHR43790:SF9">
    <property type="entry name" value="GALACTOFURANOSE TRANSPORTER ATP-BINDING PROTEIN YTFR"/>
    <property type="match status" value="1"/>
</dbReference>
<evidence type="ECO:0000256" key="2">
    <source>
        <dbReference type="ARBA" id="ARBA00022737"/>
    </source>
</evidence>
<evidence type="ECO:0000256" key="4">
    <source>
        <dbReference type="ARBA" id="ARBA00022840"/>
    </source>
</evidence>
<dbReference type="InterPro" id="IPR027417">
    <property type="entry name" value="P-loop_NTPase"/>
</dbReference>